<proteinExistence type="predicted"/>
<gene>
    <name evidence="10" type="ORF">JF74_13640</name>
</gene>
<keyword evidence="2" id="KW-0813">Transport</keyword>
<feature type="transmembrane region" description="Helical" evidence="9">
    <location>
        <begin position="336"/>
        <end position="355"/>
    </location>
</feature>
<keyword evidence="8 9" id="KW-0472">Membrane</keyword>
<dbReference type="Pfam" id="PF03611">
    <property type="entry name" value="EIIC-GAT"/>
    <property type="match status" value="1"/>
</dbReference>
<dbReference type="PANTHER" id="PTHR37324:SF2">
    <property type="entry name" value="PTS SYSTEM GALACTITOL-SPECIFIC EIIC COMPONENT"/>
    <property type="match status" value="1"/>
</dbReference>
<feature type="transmembrane region" description="Helical" evidence="9">
    <location>
        <begin position="218"/>
        <end position="242"/>
    </location>
</feature>
<name>A0A0F4LDB9_9LACO</name>
<dbReference type="Proteomes" id="UP000033531">
    <property type="component" value="Unassembled WGS sequence"/>
</dbReference>
<dbReference type="HOGENOM" id="CLU_040393_0_0_9"/>
<evidence type="ECO:0000256" key="4">
    <source>
        <dbReference type="ARBA" id="ARBA00022597"/>
    </source>
</evidence>
<dbReference type="PATRIC" id="fig|1218507.3.peg.1547"/>
<keyword evidence="5" id="KW-0598">Phosphotransferase system</keyword>
<feature type="transmembrane region" description="Helical" evidence="9">
    <location>
        <begin position="39"/>
        <end position="57"/>
    </location>
</feature>
<dbReference type="GO" id="GO:0005886">
    <property type="term" value="C:plasma membrane"/>
    <property type="evidence" value="ECO:0007669"/>
    <property type="project" value="UniProtKB-SubCell"/>
</dbReference>
<dbReference type="GO" id="GO:0009401">
    <property type="term" value="P:phosphoenolpyruvate-dependent sugar phosphotransferase system"/>
    <property type="evidence" value="ECO:0007669"/>
    <property type="project" value="UniProtKB-KW"/>
</dbReference>
<feature type="transmembrane region" description="Helical" evidence="9">
    <location>
        <begin position="6"/>
        <end position="27"/>
    </location>
</feature>
<dbReference type="AlphaFoldDB" id="A0A0F4LDB9"/>
<feature type="transmembrane region" description="Helical" evidence="9">
    <location>
        <begin position="94"/>
        <end position="112"/>
    </location>
</feature>
<dbReference type="GO" id="GO:0015577">
    <property type="term" value="F:galactitol transmembrane transporter activity"/>
    <property type="evidence" value="ECO:0007669"/>
    <property type="project" value="InterPro"/>
</dbReference>
<dbReference type="PANTHER" id="PTHR37324">
    <property type="entry name" value="PTS SYSTEM GALACTITOL-SPECIFIC EIIC COMPONENT"/>
    <property type="match status" value="1"/>
</dbReference>
<evidence type="ECO:0000256" key="1">
    <source>
        <dbReference type="ARBA" id="ARBA00004651"/>
    </source>
</evidence>
<evidence type="ECO:0000313" key="10">
    <source>
        <dbReference type="EMBL" id="KJY56284.1"/>
    </source>
</evidence>
<evidence type="ECO:0000256" key="7">
    <source>
        <dbReference type="ARBA" id="ARBA00022989"/>
    </source>
</evidence>
<evidence type="ECO:0000256" key="2">
    <source>
        <dbReference type="ARBA" id="ARBA00022448"/>
    </source>
</evidence>
<evidence type="ECO:0000256" key="5">
    <source>
        <dbReference type="ARBA" id="ARBA00022683"/>
    </source>
</evidence>
<protein>
    <submittedName>
        <fullName evidence="10">PTS Gat IIC</fullName>
    </submittedName>
</protein>
<evidence type="ECO:0000256" key="3">
    <source>
        <dbReference type="ARBA" id="ARBA00022475"/>
    </source>
</evidence>
<feature type="transmembrane region" description="Helical" evidence="9">
    <location>
        <begin position="178"/>
        <end position="198"/>
    </location>
</feature>
<comment type="caution">
    <text evidence="10">The sequence shown here is derived from an EMBL/GenBank/DDBJ whole genome shotgun (WGS) entry which is preliminary data.</text>
</comment>
<keyword evidence="4" id="KW-0762">Sugar transport</keyword>
<evidence type="ECO:0000313" key="11">
    <source>
        <dbReference type="Proteomes" id="UP000033531"/>
    </source>
</evidence>
<comment type="subcellular location">
    <subcellularLocation>
        <location evidence="1">Cell membrane</location>
        <topology evidence="1">Multi-pass membrane protein</topology>
    </subcellularLocation>
</comment>
<feature type="transmembrane region" description="Helical" evidence="9">
    <location>
        <begin position="133"/>
        <end position="158"/>
    </location>
</feature>
<evidence type="ECO:0000256" key="9">
    <source>
        <dbReference type="SAM" id="Phobius"/>
    </source>
</evidence>
<sequence>MEIITQFINNLGNFIFIPLIFLVLMKAVGRSWAESISSAMKVGIGFIALTMVTSFMLDKMQPAITGLAKRTGSSLQAIDVGGAATAVMGFGSKVGAVIIPLCVGINIILLLLKLTDCINVDVFNLHQNASMGAIVYAYSGNFWYGLLTAGIFHMWALFMADLGAKQNEKFFNLPEGVSISHPVANTYMIFAYPMNWIFDHIPGVRKWNVTAETIQKKFGVFGDPTIVGFIIGVFLGFAGYSWTNPSDTIIQSLHLGMYLAAVMLLLPKMTSIMMEGLVPLSNAVRKKMTKAFKGRDITVGMDTALVIGNPDVIAPALLLIPVIEIIAVFLPGNKVMPMGDLSQFVFFIACMVPIFHGNIIRTWITSILMFTPGLYIASWMAKPTTQVFREFGSGAKNGVMYSSLNPSANPFTGLFAEASRLGLWSYVVIALIIVAFGYWLKKYERRQNSLAK</sequence>
<dbReference type="RefSeq" id="WP_046325314.1">
    <property type="nucleotide sequence ID" value="NZ_JBHTMT010000005.1"/>
</dbReference>
<keyword evidence="7 9" id="KW-1133">Transmembrane helix</keyword>
<keyword evidence="3" id="KW-1003">Cell membrane</keyword>
<dbReference type="STRING" id="1218507.JF74_13640"/>
<reference evidence="10 11" key="1">
    <citation type="submission" date="2015-01" db="EMBL/GenBank/DDBJ databases">
        <title>Comparative genomics of the lactic acid bacteria isolated from the honey bee gut.</title>
        <authorList>
            <person name="Ellegaard K.M."/>
            <person name="Tamarit D."/>
            <person name="Javelind E."/>
            <person name="Olofsson T."/>
            <person name="Andersson S.G."/>
            <person name="Vasquez A."/>
        </authorList>
    </citation>
    <scope>NUCLEOTIDE SEQUENCE [LARGE SCALE GENOMIC DNA]</scope>
    <source>
        <strain evidence="10 11">Hma8</strain>
    </source>
</reference>
<feature type="transmembrane region" description="Helical" evidence="9">
    <location>
        <begin position="421"/>
        <end position="440"/>
    </location>
</feature>
<organism evidence="10 11">
    <name type="scientific">Lactobacillus melliventris</name>
    <dbReference type="NCBI Taxonomy" id="1218507"/>
    <lineage>
        <taxon>Bacteria</taxon>
        <taxon>Bacillati</taxon>
        <taxon>Bacillota</taxon>
        <taxon>Bacilli</taxon>
        <taxon>Lactobacillales</taxon>
        <taxon>Lactobacillaceae</taxon>
        <taxon>Lactobacillus</taxon>
    </lineage>
</organism>
<evidence type="ECO:0000256" key="8">
    <source>
        <dbReference type="ARBA" id="ARBA00023136"/>
    </source>
</evidence>
<dbReference type="PIRSF" id="PIRSF006304">
    <property type="entry name" value="GatC"/>
    <property type="match status" value="1"/>
</dbReference>
<dbReference type="InterPro" id="IPR013853">
    <property type="entry name" value="EIIC-GAT"/>
</dbReference>
<feature type="transmembrane region" description="Helical" evidence="9">
    <location>
        <begin position="312"/>
        <end position="330"/>
    </location>
</feature>
<keyword evidence="6 9" id="KW-0812">Transmembrane</keyword>
<evidence type="ECO:0000256" key="6">
    <source>
        <dbReference type="ARBA" id="ARBA00022692"/>
    </source>
</evidence>
<dbReference type="EMBL" id="JXLI01000011">
    <property type="protein sequence ID" value="KJY56284.1"/>
    <property type="molecule type" value="Genomic_DNA"/>
</dbReference>
<dbReference type="InterPro" id="IPR004703">
    <property type="entry name" value="PTS_sugar-sp_permease"/>
</dbReference>
<feature type="transmembrane region" description="Helical" evidence="9">
    <location>
        <begin position="362"/>
        <end position="381"/>
    </location>
</feature>
<dbReference type="OrthoDB" id="9787936at2"/>
<accession>A0A0F4LDB9</accession>